<dbReference type="AlphaFoldDB" id="A0AAE0QN98"/>
<sequence>MRLKRASWINKKGGKIKSKTTNADPEEVSNLLKATYFSQRKDKKTEQAYNSFVRTGLFYFKRLLSEDYVGTDIAFQI</sequence>
<reference evidence="1" key="1">
    <citation type="submission" date="2023-06" db="EMBL/GenBank/DDBJ databases">
        <title>Male Hemibagrus guttatus genome.</title>
        <authorList>
            <person name="Bian C."/>
        </authorList>
    </citation>
    <scope>NUCLEOTIDE SEQUENCE</scope>
    <source>
        <strain evidence="1">Male_cb2023</strain>
        <tissue evidence="1">Muscle</tissue>
    </source>
</reference>
<keyword evidence="2" id="KW-1185">Reference proteome</keyword>
<evidence type="ECO:0000313" key="2">
    <source>
        <dbReference type="Proteomes" id="UP001274896"/>
    </source>
</evidence>
<organism evidence="1 2">
    <name type="scientific">Hemibagrus guttatus</name>
    <dbReference type="NCBI Taxonomy" id="175788"/>
    <lineage>
        <taxon>Eukaryota</taxon>
        <taxon>Metazoa</taxon>
        <taxon>Chordata</taxon>
        <taxon>Craniata</taxon>
        <taxon>Vertebrata</taxon>
        <taxon>Euteleostomi</taxon>
        <taxon>Actinopterygii</taxon>
        <taxon>Neopterygii</taxon>
        <taxon>Teleostei</taxon>
        <taxon>Ostariophysi</taxon>
        <taxon>Siluriformes</taxon>
        <taxon>Bagridae</taxon>
        <taxon>Hemibagrus</taxon>
    </lineage>
</organism>
<accession>A0AAE0QN98</accession>
<evidence type="ECO:0000313" key="1">
    <source>
        <dbReference type="EMBL" id="KAK3526116.1"/>
    </source>
</evidence>
<protein>
    <submittedName>
        <fullName evidence="1">Uncharacterized protein</fullName>
    </submittedName>
</protein>
<comment type="caution">
    <text evidence="1">The sequence shown here is derived from an EMBL/GenBank/DDBJ whole genome shotgun (WGS) entry which is preliminary data.</text>
</comment>
<dbReference type="EMBL" id="JAUCMX010000013">
    <property type="protein sequence ID" value="KAK3526116.1"/>
    <property type="molecule type" value="Genomic_DNA"/>
</dbReference>
<dbReference type="Proteomes" id="UP001274896">
    <property type="component" value="Unassembled WGS sequence"/>
</dbReference>
<name>A0AAE0QN98_9TELE</name>
<proteinExistence type="predicted"/>
<gene>
    <name evidence="1" type="ORF">QTP70_016002</name>
</gene>